<dbReference type="GO" id="GO:0008270">
    <property type="term" value="F:zinc ion binding"/>
    <property type="evidence" value="ECO:0007669"/>
    <property type="project" value="UniProtKB-KW"/>
</dbReference>
<dbReference type="PANTHER" id="PTHR22938:SF0">
    <property type="entry name" value="E3 UBIQUITIN-PROTEIN LIGASE ZNF598"/>
    <property type="match status" value="1"/>
</dbReference>
<dbReference type="InterPro" id="IPR013087">
    <property type="entry name" value="Znf_C2H2_type"/>
</dbReference>
<dbReference type="PROSITE" id="PS50089">
    <property type="entry name" value="ZF_RING_2"/>
    <property type="match status" value="1"/>
</dbReference>
<dbReference type="SMART" id="SM00355">
    <property type="entry name" value="ZnF_C2H2"/>
    <property type="match status" value="5"/>
</dbReference>
<dbReference type="CDD" id="cd16615">
    <property type="entry name" value="RING-HC_ZNF598"/>
    <property type="match status" value="1"/>
</dbReference>
<keyword evidence="9 12" id="KW-0863">Zinc-finger</keyword>
<comment type="catalytic activity">
    <reaction evidence="1">
        <text>S-ubiquitinyl-[E2 ubiquitin-conjugating enzyme]-L-cysteine + [acceptor protein]-L-lysine = [E2 ubiquitin-conjugating enzyme]-L-cysteine + N(6)-ubiquitinyl-[acceptor protein]-L-lysine.</text>
        <dbReference type="EC" id="2.3.2.27"/>
    </reaction>
</comment>
<feature type="domain" description="RING-type" evidence="14">
    <location>
        <begin position="19"/>
        <end position="59"/>
    </location>
</feature>
<dbReference type="GO" id="GO:0061630">
    <property type="term" value="F:ubiquitin protein ligase activity"/>
    <property type="evidence" value="ECO:0007669"/>
    <property type="project" value="UniProtKB-EC"/>
</dbReference>
<dbReference type="InterPro" id="IPR044288">
    <property type="entry name" value="ZNF598/HEL2"/>
</dbReference>
<evidence type="ECO:0000256" key="6">
    <source>
        <dbReference type="ARBA" id="ARBA00022553"/>
    </source>
</evidence>
<dbReference type="AlphaFoldDB" id="A0A1J1IRX0"/>
<dbReference type="InterPro" id="IPR001841">
    <property type="entry name" value="Znf_RING"/>
</dbReference>
<dbReference type="InterPro" id="IPR057634">
    <property type="entry name" value="PAH_ZNF598/HEL2"/>
</dbReference>
<accession>A0A1J1IRX0</accession>
<comment type="pathway">
    <text evidence="3">Protein modification; protein ubiquitination.</text>
</comment>
<evidence type="ECO:0000256" key="4">
    <source>
        <dbReference type="ARBA" id="ARBA00012483"/>
    </source>
</evidence>
<keyword evidence="5" id="KW-0963">Cytoplasm</keyword>
<dbReference type="GO" id="GO:0016567">
    <property type="term" value="P:protein ubiquitination"/>
    <property type="evidence" value="ECO:0007669"/>
    <property type="project" value="TreeGrafter"/>
</dbReference>
<dbReference type="Pfam" id="PF25447">
    <property type="entry name" value="RING_ZNF598"/>
    <property type="match status" value="1"/>
</dbReference>
<evidence type="ECO:0000313" key="16">
    <source>
        <dbReference type="Proteomes" id="UP000183832"/>
    </source>
</evidence>
<evidence type="ECO:0000313" key="15">
    <source>
        <dbReference type="EMBL" id="CRL02979.1"/>
    </source>
</evidence>
<comment type="subcellular location">
    <subcellularLocation>
        <location evidence="2">Cytoplasm</location>
    </subcellularLocation>
</comment>
<gene>
    <name evidence="15" type="ORF">CLUMA_CG016385</name>
</gene>
<evidence type="ECO:0000256" key="3">
    <source>
        <dbReference type="ARBA" id="ARBA00004906"/>
    </source>
</evidence>
<evidence type="ECO:0000256" key="12">
    <source>
        <dbReference type="PROSITE-ProRule" id="PRU00175"/>
    </source>
</evidence>
<feature type="region of interest" description="Disordered" evidence="13">
    <location>
        <begin position="382"/>
        <end position="443"/>
    </location>
</feature>
<feature type="region of interest" description="Disordered" evidence="13">
    <location>
        <begin position="334"/>
        <end position="355"/>
    </location>
</feature>
<dbReference type="Pfam" id="PF23202">
    <property type="entry name" value="PAH_ZNF598"/>
    <property type="match status" value="1"/>
</dbReference>
<dbReference type="EMBL" id="CVRI01000059">
    <property type="protein sequence ID" value="CRL02979.1"/>
    <property type="molecule type" value="Genomic_DNA"/>
</dbReference>
<organism evidence="15 16">
    <name type="scientific">Clunio marinus</name>
    <dbReference type="NCBI Taxonomy" id="568069"/>
    <lineage>
        <taxon>Eukaryota</taxon>
        <taxon>Metazoa</taxon>
        <taxon>Ecdysozoa</taxon>
        <taxon>Arthropoda</taxon>
        <taxon>Hexapoda</taxon>
        <taxon>Insecta</taxon>
        <taxon>Pterygota</taxon>
        <taxon>Neoptera</taxon>
        <taxon>Endopterygota</taxon>
        <taxon>Diptera</taxon>
        <taxon>Nematocera</taxon>
        <taxon>Chironomoidea</taxon>
        <taxon>Chironomidae</taxon>
        <taxon>Clunio</taxon>
    </lineage>
</organism>
<dbReference type="STRING" id="568069.A0A1J1IRX0"/>
<dbReference type="InterPro" id="IPR041888">
    <property type="entry name" value="RING-HC_ZNF598/HEL2"/>
</dbReference>
<keyword evidence="6" id="KW-0597">Phosphoprotein</keyword>
<dbReference type="InterPro" id="IPR059042">
    <property type="entry name" value="Znf_C2H2_ZNF598"/>
</dbReference>
<dbReference type="Pfam" id="PF23208">
    <property type="entry name" value="zf_C2H2_ZNF598"/>
    <property type="match status" value="1"/>
</dbReference>
<evidence type="ECO:0000256" key="5">
    <source>
        <dbReference type="ARBA" id="ARBA00022490"/>
    </source>
</evidence>
<evidence type="ECO:0000256" key="9">
    <source>
        <dbReference type="ARBA" id="ARBA00022771"/>
    </source>
</evidence>
<dbReference type="EC" id="2.3.2.27" evidence="4"/>
<feature type="compositionally biased region" description="Low complexity" evidence="13">
    <location>
        <begin position="388"/>
        <end position="405"/>
    </location>
</feature>
<sequence length="816" mass="92326">MAGNIKETKSPERIDENACVVCFKTCLIYSIGACNHAVCFECSARMRCICLQNECPICRQDLPKVVFTKTIAPFATLDRDLRSGLYEKKYRIAFADLDIQKAFYRLLEHRCPECDHTPFIEFNKLKEHVRKVHELFYCEICTDNLKIFSSTRRCYTRQQLATHRRVGDVDDKSHKGHPRCEYCELRFLDKDELFRHLRREHYFCHLCDADGINLFYGAITEMRDHFKSEHFLCEEEDCANEQLTAVYRSEIDLRAHVAMVHSKGMTKAAVKQARTLELEFFYGSRGRSGAGHENGRHGRIRTNDTQREFDGIPEQQTIVQQAPIQIDAKNEEQFPSLAGPSKASSSFQPLGNTTRHMNYGTAGLARTKENFPALGNSSVIENEKVTKSKMPSASSLLKASSGKQKNAFKLQSTSSNKSTPSSATVKNNSQDFPALSKPLTSMKSMTGPAASSFFKVTSKPTSRQTNSSSTLSSGVKNITEDFPSLSTTSKKNRNKKDLLEDMVLPESSLNKNLVSSKHRNLVDDYVSMASAISKVQTVQQKDIKTDLKEMNTKIVPKLNSVDNFPTLGVSTDAAVTAPQWITIKGNNKQEQNKKNKKVNEMPAVQHEKTKNGYASMSSVEDKKKTSKQKINQNDKENNKSQAMEVLTPPPPGFSQASKHPPPGFNQKNLTTSEMLSDYIYLPPTNASKRNQALVSEFQKALTPELMQEFRLVSQMFRDGNYFPKSYYESCEVVLGEKFNSIFPELLALLPDIEKQQSLFQVHLEKFRQSDNSDKKSKKKNKMNELEACATCKQVLISNDLRTHLQSHSLENNFPQL</sequence>
<dbReference type="GO" id="GO:0005737">
    <property type="term" value="C:cytoplasm"/>
    <property type="evidence" value="ECO:0007669"/>
    <property type="project" value="UniProtKB-SubCell"/>
</dbReference>
<keyword evidence="10" id="KW-0862">Zinc</keyword>
<protein>
    <recommendedName>
        <fullName evidence="4">RING-type E3 ubiquitin transferase</fullName>
        <ecNumber evidence="4">2.3.2.27</ecNumber>
    </recommendedName>
</protein>
<feature type="region of interest" description="Disordered" evidence="13">
    <location>
        <begin position="455"/>
        <end position="493"/>
    </location>
</feature>
<keyword evidence="8" id="KW-0479">Metal-binding</keyword>
<dbReference type="Proteomes" id="UP000183832">
    <property type="component" value="Unassembled WGS sequence"/>
</dbReference>
<dbReference type="PROSITE" id="PS00028">
    <property type="entry name" value="ZINC_FINGER_C2H2_1"/>
    <property type="match status" value="1"/>
</dbReference>
<evidence type="ECO:0000256" key="7">
    <source>
        <dbReference type="ARBA" id="ARBA00022679"/>
    </source>
</evidence>
<comment type="similarity">
    <text evidence="11">Belongs to the ZNF598/HEL2 family.</text>
</comment>
<dbReference type="GO" id="GO:0072344">
    <property type="term" value="P:rescue of stalled ribosome"/>
    <property type="evidence" value="ECO:0007669"/>
    <property type="project" value="InterPro"/>
</dbReference>
<feature type="compositionally biased region" description="Basic and acidic residues" evidence="13">
    <location>
        <begin position="590"/>
        <end position="610"/>
    </location>
</feature>
<evidence type="ECO:0000256" key="8">
    <source>
        <dbReference type="ARBA" id="ARBA00022723"/>
    </source>
</evidence>
<dbReference type="OrthoDB" id="3838338at2759"/>
<feature type="region of interest" description="Disordered" evidence="13">
    <location>
        <begin position="585"/>
        <end position="660"/>
    </location>
</feature>
<evidence type="ECO:0000256" key="2">
    <source>
        <dbReference type="ARBA" id="ARBA00004496"/>
    </source>
</evidence>
<dbReference type="GO" id="GO:0043022">
    <property type="term" value="F:ribosome binding"/>
    <property type="evidence" value="ECO:0007669"/>
    <property type="project" value="TreeGrafter"/>
</dbReference>
<evidence type="ECO:0000256" key="11">
    <source>
        <dbReference type="ARBA" id="ARBA00035113"/>
    </source>
</evidence>
<keyword evidence="7" id="KW-0808">Transferase</keyword>
<feature type="compositionally biased region" description="Polar residues" evidence="13">
    <location>
        <begin position="342"/>
        <end position="355"/>
    </location>
</feature>
<evidence type="ECO:0000259" key="14">
    <source>
        <dbReference type="PROSITE" id="PS50089"/>
    </source>
</evidence>
<feature type="compositionally biased region" description="Low complexity" evidence="13">
    <location>
        <begin position="412"/>
        <end position="424"/>
    </location>
</feature>
<feature type="compositionally biased region" description="Low complexity" evidence="13">
    <location>
        <begin position="461"/>
        <end position="473"/>
    </location>
</feature>
<keyword evidence="16" id="KW-1185">Reference proteome</keyword>
<proteinExistence type="inferred from homology"/>
<dbReference type="PANTHER" id="PTHR22938">
    <property type="entry name" value="ZINC FINGER PROTEIN 598"/>
    <property type="match status" value="1"/>
</dbReference>
<name>A0A1J1IRX0_9DIPT</name>
<evidence type="ECO:0000256" key="10">
    <source>
        <dbReference type="ARBA" id="ARBA00022833"/>
    </source>
</evidence>
<reference evidence="15 16" key="1">
    <citation type="submission" date="2015-04" db="EMBL/GenBank/DDBJ databases">
        <authorList>
            <person name="Syromyatnikov M.Y."/>
            <person name="Popov V.N."/>
        </authorList>
    </citation>
    <scope>NUCLEOTIDE SEQUENCE [LARGE SCALE GENOMIC DNA]</scope>
</reference>
<evidence type="ECO:0000256" key="13">
    <source>
        <dbReference type="SAM" id="MobiDB-lite"/>
    </source>
</evidence>
<evidence type="ECO:0000256" key="1">
    <source>
        <dbReference type="ARBA" id="ARBA00000900"/>
    </source>
</evidence>